<dbReference type="InterPro" id="IPR013154">
    <property type="entry name" value="ADH-like_N"/>
</dbReference>
<dbReference type="NCBIfam" id="NF008024">
    <property type="entry name" value="PRK10754.1"/>
    <property type="match status" value="1"/>
</dbReference>
<feature type="domain" description="Enoyl reductase (ER)" evidence="3">
    <location>
        <begin position="11"/>
        <end position="323"/>
    </location>
</feature>
<dbReference type="OrthoDB" id="9805883at2"/>
<keyword evidence="5" id="KW-1185">Reference proteome</keyword>
<sequence>MATRIIVKQTGGPEALESETFDPGQPGEGQVRLRQTAIGLNFIDTYYRSGLYPAPGGLPMCLGGEGAGVIEAVGPGVEDLQVGQRVAYGTVLGAYASERLAPAAQMVPIPDGVDDATAAAIMLKGMTAHYLLHTTYPLKSGETILFHAAVGGVGLIAVQWAKALGATVIGTVGSKEKAELALAHGVDHVILYKEEDVARRVIEITGGQKLPVVYDGVGKDTFMGSLDSLAVRGLLVSFGNASGAIENFNVGILNQKGSLYITRPALNAHTRTREELLWRAGDLFEAVANGTLKIQPPQTFKLADVAAAHRALESRATTGSTVLIP</sequence>
<dbReference type="EMBL" id="FYEH01000006">
    <property type="protein sequence ID" value="SNB68781.1"/>
    <property type="molecule type" value="Genomic_DNA"/>
</dbReference>
<evidence type="ECO:0000313" key="4">
    <source>
        <dbReference type="EMBL" id="SNB68781.1"/>
    </source>
</evidence>
<reference evidence="4 5" key="1">
    <citation type="submission" date="2017-06" db="EMBL/GenBank/DDBJ databases">
        <authorList>
            <person name="Kim H.J."/>
            <person name="Triplett B.A."/>
        </authorList>
    </citation>
    <scope>NUCLEOTIDE SEQUENCE [LARGE SCALE GENOMIC DNA]</scope>
    <source>
        <strain evidence="4 5">B29T1</strain>
    </source>
</reference>
<dbReference type="FunFam" id="3.40.50.720:FF:000053">
    <property type="entry name" value="Quinone oxidoreductase 1"/>
    <property type="match status" value="1"/>
</dbReference>
<dbReference type="SUPFAM" id="SSF51735">
    <property type="entry name" value="NAD(P)-binding Rossmann-fold domains"/>
    <property type="match status" value="1"/>
</dbReference>
<dbReference type="Gene3D" id="3.40.50.720">
    <property type="entry name" value="NAD(P)-binding Rossmann-like Domain"/>
    <property type="match status" value="1"/>
</dbReference>
<dbReference type="Gene3D" id="3.90.180.10">
    <property type="entry name" value="Medium-chain alcohol dehydrogenases, catalytic domain"/>
    <property type="match status" value="1"/>
</dbReference>
<evidence type="ECO:0000313" key="5">
    <source>
        <dbReference type="Proteomes" id="UP000197065"/>
    </source>
</evidence>
<evidence type="ECO:0000259" key="3">
    <source>
        <dbReference type="SMART" id="SM00829"/>
    </source>
</evidence>
<evidence type="ECO:0000256" key="2">
    <source>
        <dbReference type="ARBA" id="ARBA00023002"/>
    </source>
</evidence>
<dbReference type="SUPFAM" id="SSF50129">
    <property type="entry name" value="GroES-like"/>
    <property type="match status" value="1"/>
</dbReference>
<accession>A0A212R9A2</accession>
<dbReference type="GO" id="GO:0035925">
    <property type="term" value="F:mRNA 3'-UTR AU-rich region binding"/>
    <property type="evidence" value="ECO:0007669"/>
    <property type="project" value="TreeGrafter"/>
</dbReference>
<dbReference type="RefSeq" id="WP_088561527.1">
    <property type="nucleotide sequence ID" value="NZ_FYEH01000006.1"/>
</dbReference>
<name>A0A212R9A2_9PROT</name>
<dbReference type="PANTHER" id="PTHR48106:SF13">
    <property type="entry name" value="QUINONE OXIDOREDUCTASE-RELATED"/>
    <property type="match status" value="1"/>
</dbReference>
<dbReference type="Pfam" id="PF08240">
    <property type="entry name" value="ADH_N"/>
    <property type="match status" value="1"/>
</dbReference>
<keyword evidence="2" id="KW-0560">Oxidoreductase</keyword>
<gene>
    <name evidence="4" type="ORF">SAMN07250955_106241</name>
</gene>
<organism evidence="4 5">
    <name type="scientific">Arboricoccus pini</name>
    <dbReference type="NCBI Taxonomy" id="1963835"/>
    <lineage>
        <taxon>Bacteria</taxon>
        <taxon>Pseudomonadati</taxon>
        <taxon>Pseudomonadota</taxon>
        <taxon>Alphaproteobacteria</taxon>
        <taxon>Geminicoccales</taxon>
        <taxon>Geminicoccaceae</taxon>
        <taxon>Arboricoccus</taxon>
    </lineage>
</organism>
<dbReference type="InterPro" id="IPR036291">
    <property type="entry name" value="NAD(P)-bd_dom_sf"/>
</dbReference>
<dbReference type="InterPro" id="IPR020843">
    <property type="entry name" value="ER"/>
</dbReference>
<protein>
    <submittedName>
        <fullName evidence="4">NADPH2:quinone reductase</fullName>
    </submittedName>
</protein>
<proteinExistence type="predicted"/>
<dbReference type="AlphaFoldDB" id="A0A212R9A2"/>
<keyword evidence="1" id="KW-0521">NADP</keyword>
<dbReference type="GO" id="GO:0005829">
    <property type="term" value="C:cytosol"/>
    <property type="evidence" value="ECO:0007669"/>
    <property type="project" value="TreeGrafter"/>
</dbReference>
<dbReference type="GO" id="GO:0003960">
    <property type="term" value="F:quinone reductase (NADPH) activity"/>
    <property type="evidence" value="ECO:0007669"/>
    <property type="project" value="InterPro"/>
</dbReference>
<dbReference type="CDD" id="cd05286">
    <property type="entry name" value="QOR2"/>
    <property type="match status" value="1"/>
</dbReference>
<dbReference type="Proteomes" id="UP000197065">
    <property type="component" value="Unassembled WGS sequence"/>
</dbReference>
<dbReference type="SMART" id="SM00829">
    <property type="entry name" value="PKS_ER"/>
    <property type="match status" value="1"/>
</dbReference>
<dbReference type="InterPro" id="IPR013149">
    <property type="entry name" value="ADH-like_C"/>
</dbReference>
<dbReference type="InterPro" id="IPR011032">
    <property type="entry name" value="GroES-like_sf"/>
</dbReference>
<evidence type="ECO:0000256" key="1">
    <source>
        <dbReference type="ARBA" id="ARBA00022857"/>
    </source>
</evidence>
<dbReference type="InterPro" id="IPR047618">
    <property type="entry name" value="QOR-like"/>
</dbReference>
<dbReference type="GO" id="GO:0070402">
    <property type="term" value="F:NADPH binding"/>
    <property type="evidence" value="ECO:0007669"/>
    <property type="project" value="TreeGrafter"/>
</dbReference>
<dbReference type="Pfam" id="PF00107">
    <property type="entry name" value="ADH_zinc_N"/>
    <property type="match status" value="1"/>
</dbReference>
<dbReference type="PANTHER" id="PTHR48106">
    <property type="entry name" value="QUINONE OXIDOREDUCTASE PIG3-RELATED"/>
    <property type="match status" value="1"/>
</dbReference>